<dbReference type="Proteomes" id="UP001500298">
    <property type="component" value="Unassembled WGS sequence"/>
</dbReference>
<dbReference type="PANTHER" id="PTHR37841">
    <property type="entry name" value="GLR2918 PROTEIN"/>
    <property type="match status" value="1"/>
</dbReference>
<name>A0ABP9DM34_9BACT</name>
<sequence>MKIQRALLSLFFLLTIFCSISVHAQSIESVTKYFEKHDYKKGKERLDKWIRKKGASVETHYLLSLYYSYPGNMSYYFLDSAYHYSLKGIETWKGLSTELKQELIDEQDFSLVLLEKQKEKIEHTAFDIAVQLNTEKAYAEYYLDYPQAEYQEVAAVRRDSLGFLKAQLEDTYQAYASFLKKYPEAKQVKKAQEAYHLNLYQTLTEDNTVVSLSAFIERYADSPYINEAEQRLWQVLVYDHSEEAYKNFVRAYPHSSLAKQGWYALWYKYEDKSLFWRQYPDAPAYFRLLQQVDRESYLPFFDKDKKRYGFFNAQGEVKVAAMTTTISDDARCKGVSEDYIMISDEQNKWGTVDKLGNVTLPFIFDEIKPFDQEILKVRKGMHWGLFHKGGFEVIPCQYDVITPLITGLVILQRDNTTFLSSYYDQRVLWALTYKVSRLNEYLLQLEEQGKYALLSIFDLFNSSEWEPFFEYDEIEWVDEKYILAYKEDKINLLKATGELLFSEVNEVAYTSAGWFVQKDTVFQLFNEEGNLLSEKRYEKVSVGAIGTVVKQGTQWGLLNDQAEELIPLTYDSAFFWGAEGVMLLKGKEKWGYFGEQELLSLTQYEGMQLVFGYRQAEDQLLRQPFIISKNRKKRFMLSDQDGNVLLKPIYQEIKILNETVVVAKNMRGEYEAFNLQGKKLIPSSYDGIVAASKKGTYALLNNKKFGLFDVKGTLNISAEYDVLLQPFGEKEPYYIAKQDKFGIIDQQGKTIVPFEFEELTYWNDSVALVKADQYWKLYHIHKHYFLTESFESYEEVVTSSKEKLLITYRNSGYGVLSNQQGRLILEEFSDIMIMGSEDNPIFFVERAINQVGLYVLLYFDRNGELLREDILREKLYQQISCVE</sequence>
<comment type="caution">
    <text evidence="2">The sequence shown here is derived from an EMBL/GenBank/DDBJ whole genome shotgun (WGS) entry which is preliminary data.</text>
</comment>
<protein>
    <recommendedName>
        <fullName evidence="4">WG containing repeat-containing protein</fullName>
    </recommendedName>
</protein>
<feature type="chain" id="PRO_5045633696" description="WG containing repeat-containing protein" evidence="1">
    <location>
        <begin position="25"/>
        <end position="883"/>
    </location>
</feature>
<evidence type="ECO:0000256" key="1">
    <source>
        <dbReference type="SAM" id="SignalP"/>
    </source>
</evidence>
<organism evidence="2 3">
    <name type="scientific">Algivirga pacifica</name>
    <dbReference type="NCBI Taxonomy" id="1162670"/>
    <lineage>
        <taxon>Bacteria</taxon>
        <taxon>Pseudomonadati</taxon>
        <taxon>Bacteroidota</taxon>
        <taxon>Cytophagia</taxon>
        <taxon>Cytophagales</taxon>
        <taxon>Flammeovirgaceae</taxon>
        <taxon>Algivirga</taxon>
    </lineage>
</organism>
<dbReference type="EMBL" id="BAABJX010000053">
    <property type="protein sequence ID" value="GAA4846362.1"/>
    <property type="molecule type" value="Genomic_DNA"/>
</dbReference>
<dbReference type="RefSeq" id="WP_345373964.1">
    <property type="nucleotide sequence ID" value="NZ_BAABJX010000053.1"/>
</dbReference>
<evidence type="ECO:0008006" key="4">
    <source>
        <dbReference type="Google" id="ProtNLM"/>
    </source>
</evidence>
<evidence type="ECO:0000313" key="2">
    <source>
        <dbReference type="EMBL" id="GAA4846362.1"/>
    </source>
</evidence>
<reference evidence="3" key="1">
    <citation type="journal article" date="2019" name="Int. J. Syst. Evol. Microbiol.">
        <title>The Global Catalogue of Microorganisms (GCM) 10K type strain sequencing project: providing services to taxonomists for standard genome sequencing and annotation.</title>
        <authorList>
            <consortium name="The Broad Institute Genomics Platform"/>
            <consortium name="The Broad Institute Genome Sequencing Center for Infectious Disease"/>
            <person name="Wu L."/>
            <person name="Ma J."/>
        </authorList>
    </citation>
    <scope>NUCLEOTIDE SEQUENCE [LARGE SCALE GENOMIC DNA]</scope>
    <source>
        <strain evidence="3">JCM 18326</strain>
    </source>
</reference>
<dbReference type="InterPro" id="IPR032774">
    <property type="entry name" value="WG_beta_rep"/>
</dbReference>
<accession>A0ABP9DM34</accession>
<proteinExistence type="predicted"/>
<dbReference type="PANTHER" id="PTHR37841:SF1">
    <property type="entry name" value="DUF3298 DOMAIN-CONTAINING PROTEIN"/>
    <property type="match status" value="1"/>
</dbReference>
<feature type="signal peptide" evidence="1">
    <location>
        <begin position="1"/>
        <end position="24"/>
    </location>
</feature>
<gene>
    <name evidence="2" type="ORF">GCM10023331_33940</name>
</gene>
<keyword evidence="1" id="KW-0732">Signal</keyword>
<keyword evidence="3" id="KW-1185">Reference proteome</keyword>
<evidence type="ECO:0000313" key="3">
    <source>
        <dbReference type="Proteomes" id="UP001500298"/>
    </source>
</evidence>
<dbReference type="Pfam" id="PF14903">
    <property type="entry name" value="WG_beta_rep"/>
    <property type="match status" value="3"/>
</dbReference>